<proteinExistence type="predicted"/>
<gene>
    <name evidence="1" type="ORF">SEPMUDRAFT_146480</name>
</gene>
<dbReference type="OMA" id="QWYARIW"/>
<evidence type="ECO:0000313" key="1">
    <source>
        <dbReference type="EMBL" id="EMF17448.1"/>
    </source>
</evidence>
<dbReference type="AlphaFoldDB" id="N1QN02"/>
<dbReference type="Proteomes" id="UP000016931">
    <property type="component" value="Unassembled WGS sequence"/>
</dbReference>
<dbReference type="eggNOG" id="ENOG502S03T">
    <property type="taxonomic scope" value="Eukaryota"/>
</dbReference>
<dbReference type="HOGENOM" id="CLU_069181_0_0_1"/>
<protein>
    <submittedName>
        <fullName evidence="1">Uncharacterized protein</fullName>
    </submittedName>
</protein>
<name>N1QN02_SPHMS</name>
<keyword evidence="2" id="KW-1185">Reference proteome</keyword>
<dbReference type="RefSeq" id="XP_016765569.1">
    <property type="nucleotide sequence ID" value="XM_016903677.1"/>
</dbReference>
<sequence length="242" mass="26887">MLEIAAASYKTMGLFKTVLAATGWTSLGGTAGYLLWTRKTSIVDVPPSDYLFNSTLFARYNPNNAPVTQDLAVRRVPLSQIKPELLEKDGKLAEAFCAGVWSGLGFAYQRRFLEKKYRNDPATADHLWDTRDLKASTYEVGTKITDHFEVVSKTPESIIVRCGDSPRVQDVRESDGLFEMSAVIRKDEGVAVLGLKSLFYNGLAQPDQTGTPGSGPMGTWIQWLHQQYDKVLMETALKNITQ</sequence>
<dbReference type="STRING" id="692275.N1QN02"/>
<dbReference type="GeneID" id="27900814"/>
<dbReference type="EMBL" id="KB456260">
    <property type="protein sequence ID" value="EMF17448.1"/>
    <property type="molecule type" value="Genomic_DNA"/>
</dbReference>
<reference evidence="1 2" key="1">
    <citation type="journal article" date="2012" name="PLoS Pathog.">
        <title>Diverse lifestyles and strategies of plant pathogenesis encoded in the genomes of eighteen Dothideomycetes fungi.</title>
        <authorList>
            <person name="Ohm R.A."/>
            <person name="Feau N."/>
            <person name="Henrissat B."/>
            <person name="Schoch C.L."/>
            <person name="Horwitz B.A."/>
            <person name="Barry K.W."/>
            <person name="Condon B.J."/>
            <person name="Copeland A.C."/>
            <person name="Dhillon B."/>
            <person name="Glaser F."/>
            <person name="Hesse C.N."/>
            <person name="Kosti I."/>
            <person name="LaButti K."/>
            <person name="Lindquist E.A."/>
            <person name="Lucas S."/>
            <person name="Salamov A.A."/>
            <person name="Bradshaw R.E."/>
            <person name="Ciuffetti L."/>
            <person name="Hamelin R.C."/>
            <person name="Kema G.H.J."/>
            <person name="Lawrence C."/>
            <person name="Scott J.A."/>
            <person name="Spatafora J.W."/>
            <person name="Turgeon B.G."/>
            <person name="de Wit P.J.G.M."/>
            <person name="Zhong S."/>
            <person name="Goodwin S.B."/>
            <person name="Grigoriev I.V."/>
        </authorList>
    </citation>
    <scope>NUCLEOTIDE SEQUENCE [LARGE SCALE GENOMIC DNA]</scope>
    <source>
        <strain evidence="1 2">SO2202</strain>
    </source>
</reference>
<accession>N1QN02</accession>
<dbReference type="OrthoDB" id="4436466at2759"/>
<organism evidence="1 2">
    <name type="scientific">Sphaerulina musiva (strain SO2202)</name>
    <name type="common">Poplar stem canker fungus</name>
    <name type="synonym">Septoria musiva</name>
    <dbReference type="NCBI Taxonomy" id="692275"/>
    <lineage>
        <taxon>Eukaryota</taxon>
        <taxon>Fungi</taxon>
        <taxon>Dikarya</taxon>
        <taxon>Ascomycota</taxon>
        <taxon>Pezizomycotina</taxon>
        <taxon>Dothideomycetes</taxon>
        <taxon>Dothideomycetidae</taxon>
        <taxon>Mycosphaerellales</taxon>
        <taxon>Mycosphaerellaceae</taxon>
        <taxon>Sphaerulina</taxon>
    </lineage>
</organism>
<evidence type="ECO:0000313" key="2">
    <source>
        <dbReference type="Proteomes" id="UP000016931"/>
    </source>
</evidence>